<sequence length="106" mass="11812">MMTRIYVGDVGTRIEVDTGADLTEAENALLKVKVFRQEDKWTTFTAYMDWLAIVQEPPEDGVIGHVVIAGELTEPGEYSINACVNFEDGSFYTGETAKLTVSRLFE</sequence>
<name>A0A6M3M105_9ZZZZ</name>
<dbReference type="AlphaFoldDB" id="A0A6M3M105"/>
<protein>
    <submittedName>
        <fullName evidence="1">Uncharacterized protein</fullName>
    </submittedName>
</protein>
<proteinExistence type="predicted"/>
<reference evidence="1" key="1">
    <citation type="submission" date="2020-03" db="EMBL/GenBank/DDBJ databases">
        <title>The deep terrestrial virosphere.</title>
        <authorList>
            <person name="Holmfeldt K."/>
            <person name="Nilsson E."/>
            <person name="Simone D."/>
            <person name="Lopez-Fernandez M."/>
            <person name="Wu X."/>
            <person name="de Brujin I."/>
            <person name="Lundin D."/>
            <person name="Andersson A."/>
            <person name="Bertilsson S."/>
            <person name="Dopson M."/>
        </authorList>
    </citation>
    <scope>NUCLEOTIDE SEQUENCE</scope>
    <source>
        <strain evidence="1">MM171A00787</strain>
    </source>
</reference>
<evidence type="ECO:0000313" key="1">
    <source>
        <dbReference type="EMBL" id="QJA99889.1"/>
    </source>
</evidence>
<dbReference type="EMBL" id="MT143672">
    <property type="protein sequence ID" value="QJA99889.1"/>
    <property type="molecule type" value="Genomic_DNA"/>
</dbReference>
<organism evidence="1">
    <name type="scientific">viral metagenome</name>
    <dbReference type="NCBI Taxonomy" id="1070528"/>
    <lineage>
        <taxon>unclassified sequences</taxon>
        <taxon>metagenomes</taxon>
        <taxon>organismal metagenomes</taxon>
    </lineage>
</organism>
<gene>
    <name evidence="1" type="ORF">MM171A00787_0024</name>
</gene>
<accession>A0A6M3M105</accession>